<keyword evidence="2" id="KW-0732">Signal</keyword>
<evidence type="ECO:0000313" key="3">
    <source>
        <dbReference type="EMBL" id="GFZ87290.1"/>
    </source>
</evidence>
<evidence type="ECO:0000256" key="2">
    <source>
        <dbReference type="SAM" id="SignalP"/>
    </source>
</evidence>
<gene>
    <name evidence="3" type="ORF">GCM10011531_18200</name>
</gene>
<feature type="coiled-coil region" evidence="1">
    <location>
        <begin position="128"/>
        <end position="176"/>
    </location>
</feature>
<feature type="chain" id="PRO_5035247760" evidence="2">
    <location>
        <begin position="26"/>
        <end position="247"/>
    </location>
</feature>
<keyword evidence="1" id="KW-0175">Coiled coil</keyword>
<feature type="signal peptide" evidence="2">
    <location>
        <begin position="1"/>
        <end position="25"/>
    </location>
</feature>
<sequence length="247" mass="28744">MLNPNTMKKIYLFLFLFCAYNWSFSQSDCAKVQAHILYAYNNAKTAYEANNITHLKFYSNKAFESFKLVKQSVDSCNCDNITDYTFEAMAFLSKVPNVDSFEDSQFYVVKARDLAKKITDQLDKCTTLSKEENQLSQLEFEKMKLKQQQEELLLKQQEIETRMAEKEQKEIALKKEQFIIEAETAMAKNINSFNSILLTCKCDTQITSPSENKNNLNAKSLEEIRKYYVNQLSNITSNYLVKLKECN</sequence>
<keyword evidence="4" id="KW-1185">Reference proteome</keyword>
<accession>A0A8J2XA53</accession>
<protein>
    <submittedName>
        <fullName evidence="3">Uncharacterized protein</fullName>
    </submittedName>
</protein>
<comment type="caution">
    <text evidence="3">The sequence shown here is derived from an EMBL/GenBank/DDBJ whole genome shotgun (WGS) entry which is preliminary data.</text>
</comment>
<name>A0A8J2XA53_9FLAO</name>
<proteinExistence type="predicted"/>
<dbReference type="Proteomes" id="UP000598120">
    <property type="component" value="Unassembled WGS sequence"/>
</dbReference>
<evidence type="ECO:0000313" key="4">
    <source>
        <dbReference type="Proteomes" id="UP000598120"/>
    </source>
</evidence>
<evidence type="ECO:0000256" key="1">
    <source>
        <dbReference type="SAM" id="Coils"/>
    </source>
</evidence>
<dbReference type="AlphaFoldDB" id="A0A8J2XA53"/>
<dbReference type="EMBL" id="BMIC01000003">
    <property type="protein sequence ID" value="GFZ87290.1"/>
    <property type="molecule type" value="Genomic_DNA"/>
</dbReference>
<organism evidence="3 4">
    <name type="scientific">Aquaticitalea lipolytica</name>
    <dbReference type="NCBI Taxonomy" id="1247562"/>
    <lineage>
        <taxon>Bacteria</taxon>
        <taxon>Pseudomonadati</taxon>
        <taxon>Bacteroidota</taxon>
        <taxon>Flavobacteriia</taxon>
        <taxon>Flavobacteriales</taxon>
        <taxon>Flavobacteriaceae</taxon>
        <taxon>Aquaticitalea</taxon>
    </lineage>
</organism>
<reference evidence="3 4" key="1">
    <citation type="journal article" date="2014" name="Int. J. Syst. Evol. Microbiol.">
        <title>Complete genome sequence of Corynebacterium casei LMG S-19264T (=DSM 44701T), isolated from a smear-ripened cheese.</title>
        <authorList>
            <consortium name="US DOE Joint Genome Institute (JGI-PGF)"/>
            <person name="Walter F."/>
            <person name="Albersmeier A."/>
            <person name="Kalinowski J."/>
            <person name="Ruckert C."/>
        </authorList>
    </citation>
    <scope>NUCLEOTIDE SEQUENCE [LARGE SCALE GENOMIC DNA]</scope>
    <source>
        <strain evidence="3 4">CGMCC 1.15295</strain>
    </source>
</reference>